<dbReference type="Proteomes" id="UP000618591">
    <property type="component" value="Unassembled WGS sequence"/>
</dbReference>
<proteinExistence type="predicted"/>
<organism evidence="2 3">
    <name type="scientific">Sphingomonas psychrolutea</name>
    <dbReference type="NCBI Taxonomy" id="1259676"/>
    <lineage>
        <taxon>Bacteria</taxon>
        <taxon>Pseudomonadati</taxon>
        <taxon>Pseudomonadota</taxon>
        <taxon>Alphaproteobacteria</taxon>
        <taxon>Sphingomonadales</taxon>
        <taxon>Sphingomonadaceae</taxon>
        <taxon>Sphingomonas</taxon>
    </lineage>
</organism>
<sequence length="81" mass="8940">MNAPFIPAKQLKLIKIGNSVGVILPRETLAKMGVELGDTVDVTDSPEGIGLRRHDDGFAVQMEAAREVMKRRRNALRELAK</sequence>
<evidence type="ECO:0000313" key="3">
    <source>
        <dbReference type="Proteomes" id="UP000618591"/>
    </source>
</evidence>
<dbReference type="RefSeq" id="WP_188446963.1">
    <property type="nucleotide sequence ID" value="NZ_BMDW01000010.1"/>
</dbReference>
<comment type="caution">
    <text evidence="2">The sequence shown here is derived from an EMBL/GenBank/DDBJ whole genome shotgun (WGS) entry which is preliminary data.</text>
</comment>
<reference evidence="3" key="1">
    <citation type="journal article" date="2019" name="Int. J. Syst. Evol. Microbiol.">
        <title>The Global Catalogue of Microorganisms (GCM) 10K type strain sequencing project: providing services to taxonomists for standard genome sequencing and annotation.</title>
        <authorList>
            <consortium name="The Broad Institute Genomics Platform"/>
            <consortium name="The Broad Institute Genome Sequencing Center for Infectious Disease"/>
            <person name="Wu L."/>
            <person name="Ma J."/>
        </authorList>
    </citation>
    <scope>NUCLEOTIDE SEQUENCE [LARGE SCALE GENOMIC DNA]</scope>
    <source>
        <strain evidence="3">CGMCC 1.10106</strain>
    </source>
</reference>
<dbReference type="SMART" id="SM00966">
    <property type="entry name" value="SpoVT_AbrB"/>
    <property type="match status" value="1"/>
</dbReference>
<dbReference type="InterPro" id="IPR007159">
    <property type="entry name" value="SpoVT-AbrB_dom"/>
</dbReference>
<accession>A0ABQ1GSU0</accession>
<dbReference type="EMBL" id="BMDW01000010">
    <property type="protein sequence ID" value="GGA49419.1"/>
    <property type="molecule type" value="Genomic_DNA"/>
</dbReference>
<evidence type="ECO:0000259" key="1">
    <source>
        <dbReference type="SMART" id="SM00966"/>
    </source>
</evidence>
<dbReference type="InterPro" id="IPR013432">
    <property type="entry name" value="Doc_partner"/>
</dbReference>
<gene>
    <name evidence="2" type="primary">phd</name>
    <name evidence="2" type="ORF">GCM10011395_19700</name>
</gene>
<feature type="domain" description="SpoVT-AbrB" evidence="1">
    <location>
        <begin position="14"/>
        <end position="59"/>
    </location>
</feature>
<dbReference type="InterPro" id="IPR037914">
    <property type="entry name" value="SpoVT-AbrB_sf"/>
</dbReference>
<evidence type="ECO:0000313" key="2">
    <source>
        <dbReference type="EMBL" id="GGA49419.1"/>
    </source>
</evidence>
<dbReference type="SUPFAM" id="SSF89447">
    <property type="entry name" value="AbrB/MazE/MraZ-like"/>
    <property type="match status" value="1"/>
</dbReference>
<dbReference type="Gene3D" id="2.10.260.10">
    <property type="match status" value="1"/>
</dbReference>
<protein>
    <submittedName>
        <fullName evidence="2">Transcriptional regulator</fullName>
    </submittedName>
</protein>
<name>A0ABQ1GSU0_9SPHN</name>
<dbReference type="NCBIfam" id="TIGR02609">
    <property type="entry name" value="doc_partner"/>
    <property type="match status" value="1"/>
</dbReference>
<keyword evidence="3" id="KW-1185">Reference proteome</keyword>